<dbReference type="GO" id="GO:0160148">
    <property type="term" value="F:tRNA pseudouridine(55) synthase activity"/>
    <property type="evidence" value="ECO:0007669"/>
    <property type="project" value="UniProtKB-EC"/>
</dbReference>
<keyword evidence="4" id="KW-0413">Isomerase</keyword>
<comment type="caution">
    <text evidence="8">The sequence shown here is derived from an EMBL/GenBank/DDBJ whole genome shotgun (WGS) entry which is preliminary data.</text>
</comment>
<accession>A0A835T7M9</accession>
<keyword evidence="3" id="KW-0819">tRNA processing</keyword>
<dbReference type="EMBL" id="JAEHOD010000064">
    <property type="protein sequence ID" value="KAG2433130.1"/>
    <property type="molecule type" value="Genomic_DNA"/>
</dbReference>
<dbReference type="Proteomes" id="UP000613740">
    <property type="component" value="Unassembled WGS sequence"/>
</dbReference>
<feature type="region of interest" description="Disordered" evidence="5">
    <location>
        <begin position="41"/>
        <end position="102"/>
    </location>
</feature>
<evidence type="ECO:0000313" key="8">
    <source>
        <dbReference type="EMBL" id="KAG2433130.1"/>
    </source>
</evidence>
<protein>
    <recommendedName>
        <fullName evidence="2">tRNA pseudouridine(55) synthase</fullName>
        <ecNumber evidence="2">5.4.99.25</ecNumber>
    </recommendedName>
</protein>
<evidence type="ECO:0000256" key="5">
    <source>
        <dbReference type="SAM" id="MobiDB-lite"/>
    </source>
</evidence>
<dbReference type="HAMAP" id="MF_01080">
    <property type="entry name" value="TruB_bact"/>
    <property type="match status" value="1"/>
</dbReference>
<dbReference type="NCBIfam" id="TIGR00431">
    <property type="entry name" value="TruB"/>
    <property type="match status" value="1"/>
</dbReference>
<dbReference type="PANTHER" id="PTHR13767:SF2">
    <property type="entry name" value="PSEUDOURIDYLATE SYNTHASE TRUB1"/>
    <property type="match status" value="1"/>
</dbReference>
<evidence type="ECO:0000313" key="9">
    <source>
        <dbReference type="Proteomes" id="UP000613740"/>
    </source>
</evidence>
<feature type="compositionally biased region" description="Low complexity" evidence="5">
    <location>
        <begin position="68"/>
        <end position="79"/>
    </location>
</feature>
<evidence type="ECO:0000256" key="1">
    <source>
        <dbReference type="ARBA" id="ARBA00008999"/>
    </source>
</evidence>
<dbReference type="GO" id="GO:0005634">
    <property type="term" value="C:nucleus"/>
    <property type="evidence" value="ECO:0007669"/>
    <property type="project" value="TreeGrafter"/>
</dbReference>
<dbReference type="Gene3D" id="3.30.2350.10">
    <property type="entry name" value="Pseudouridine synthase"/>
    <property type="match status" value="1"/>
</dbReference>
<evidence type="ECO:0000259" key="6">
    <source>
        <dbReference type="Pfam" id="PF01509"/>
    </source>
</evidence>
<feature type="compositionally biased region" description="Low complexity" evidence="5">
    <location>
        <begin position="41"/>
        <end position="58"/>
    </location>
</feature>
<sequence length="381" mass="40362">MTTTLLGGRRPLHNARVACSARPAFSRLRRCGVFASAAVSSSPAPVSEPSAPDVAATEADTRADRTADASSSAATASDAPRPGYHPKAPRVPPTLIKPGPGSRIDDMELLKNGVILVDKPLGWTSFDVCGKIRNMIRFLEVKKVGHAGTLDPNASGLLIVCTGKGTKFCDDFQAQDKEYSGTMRLGEFTPSYDAESEVSERSAWEHITDAELQAAAAKYVGDIMQVPPMFSAIKVGGMKMYQLAREGQALDLPPRPVTISSLRVWRDESSRQDVHFYVHCSKGTYIRSLAHDLGRALGTHAHLVALRREASGDYRVRDAWQMADLITEINSRRDAHRAAAEAATAEAAAAAAAVAAAAGAAAAVEEGAAVEAGAAVEGQQA</sequence>
<dbReference type="InterPro" id="IPR014780">
    <property type="entry name" value="tRNA_psdUridine_synth_TruB"/>
</dbReference>
<dbReference type="GO" id="GO:0006400">
    <property type="term" value="P:tRNA modification"/>
    <property type="evidence" value="ECO:0007669"/>
    <property type="project" value="TreeGrafter"/>
</dbReference>
<evidence type="ECO:0000256" key="4">
    <source>
        <dbReference type="ARBA" id="ARBA00023235"/>
    </source>
</evidence>
<dbReference type="OrthoDB" id="9995526at2759"/>
<dbReference type="CDD" id="cd02573">
    <property type="entry name" value="PseudoU_synth_EcTruB"/>
    <property type="match status" value="1"/>
</dbReference>
<proteinExistence type="inferred from homology"/>
<feature type="domain" description="Pseudouridine synthase II N-terminal" evidence="6">
    <location>
        <begin position="137"/>
        <end position="286"/>
    </location>
</feature>
<feature type="domain" description="tRNA pseudouridylate synthase B C-terminal" evidence="7">
    <location>
        <begin position="287"/>
        <end position="329"/>
    </location>
</feature>
<evidence type="ECO:0000256" key="3">
    <source>
        <dbReference type="ARBA" id="ARBA00022694"/>
    </source>
</evidence>
<dbReference type="GO" id="GO:0003723">
    <property type="term" value="F:RNA binding"/>
    <property type="evidence" value="ECO:0007669"/>
    <property type="project" value="InterPro"/>
</dbReference>
<reference evidence="8" key="1">
    <citation type="journal article" date="2020" name="bioRxiv">
        <title>Comparative genomics of Chlamydomonas.</title>
        <authorList>
            <person name="Craig R.J."/>
            <person name="Hasan A.R."/>
            <person name="Ness R.W."/>
            <person name="Keightley P.D."/>
        </authorList>
    </citation>
    <scope>NUCLEOTIDE SEQUENCE</scope>
    <source>
        <strain evidence="8">CCAP 11/173</strain>
    </source>
</reference>
<name>A0A835T7M9_9CHLO</name>
<keyword evidence="9" id="KW-1185">Reference proteome</keyword>
<dbReference type="GO" id="GO:1990481">
    <property type="term" value="P:mRNA pseudouridine synthesis"/>
    <property type="evidence" value="ECO:0007669"/>
    <property type="project" value="TreeGrafter"/>
</dbReference>
<dbReference type="InterPro" id="IPR020103">
    <property type="entry name" value="PsdUridine_synth_cat_dom_sf"/>
</dbReference>
<comment type="similarity">
    <text evidence="1">Belongs to the pseudouridine synthase TruB family.</text>
</comment>
<dbReference type="SUPFAM" id="SSF55120">
    <property type="entry name" value="Pseudouridine synthase"/>
    <property type="match status" value="1"/>
</dbReference>
<dbReference type="EC" id="5.4.99.25" evidence="2"/>
<dbReference type="AlphaFoldDB" id="A0A835T7M9"/>
<organism evidence="8 9">
    <name type="scientific">Chlamydomonas schloesseri</name>
    <dbReference type="NCBI Taxonomy" id="2026947"/>
    <lineage>
        <taxon>Eukaryota</taxon>
        <taxon>Viridiplantae</taxon>
        <taxon>Chlorophyta</taxon>
        <taxon>core chlorophytes</taxon>
        <taxon>Chlorophyceae</taxon>
        <taxon>CS clade</taxon>
        <taxon>Chlamydomonadales</taxon>
        <taxon>Chlamydomonadaceae</taxon>
        <taxon>Chlamydomonas</taxon>
    </lineage>
</organism>
<dbReference type="Pfam" id="PF16198">
    <property type="entry name" value="TruB_C_2"/>
    <property type="match status" value="1"/>
</dbReference>
<dbReference type="InterPro" id="IPR032819">
    <property type="entry name" value="TruB_C"/>
</dbReference>
<dbReference type="PANTHER" id="PTHR13767">
    <property type="entry name" value="TRNA-PSEUDOURIDINE SYNTHASE"/>
    <property type="match status" value="1"/>
</dbReference>
<evidence type="ECO:0000259" key="7">
    <source>
        <dbReference type="Pfam" id="PF16198"/>
    </source>
</evidence>
<dbReference type="Pfam" id="PF01509">
    <property type="entry name" value="TruB_N"/>
    <property type="match status" value="1"/>
</dbReference>
<dbReference type="FunFam" id="3.30.2350.10:FF:000012">
    <property type="entry name" value="tRNA pseudouridine synthase B"/>
    <property type="match status" value="1"/>
</dbReference>
<dbReference type="InterPro" id="IPR002501">
    <property type="entry name" value="PsdUridine_synth_N"/>
</dbReference>
<evidence type="ECO:0000256" key="2">
    <source>
        <dbReference type="ARBA" id="ARBA00012787"/>
    </source>
</evidence>
<gene>
    <name evidence="8" type="ORF">HYH02_012831</name>
</gene>